<accession>A0A437A1Y9</accession>
<name>A0A437A1Y9_ARTFL</name>
<dbReference type="OrthoDB" id="5360463at2759"/>
<evidence type="ECO:0000313" key="2">
    <source>
        <dbReference type="EMBL" id="RVD85159.1"/>
    </source>
</evidence>
<evidence type="ECO:0000313" key="3">
    <source>
        <dbReference type="Proteomes" id="UP000283090"/>
    </source>
</evidence>
<organism evidence="2 3">
    <name type="scientific">Arthrobotrys flagrans</name>
    <name type="common">Nematode-trapping fungus</name>
    <name type="synonym">Trichothecium flagrans</name>
    <dbReference type="NCBI Taxonomy" id="97331"/>
    <lineage>
        <taxon>Eukaryota</taxon>
        <taxon>Fungi</taxon>
        <taxon>Dikarya</taxon>
        <taxon>Ascomycota</taxon>
        <taxon>Pezizomycotina</taxon>
        <taxon>Orbiliomycetes</taxon>
        <taxon>Orbiliales</taxon>
        <taxon>Orbiliaceae</taxon>
        <taxon>Arthrobotrys</taxon>
    </lineage>
</organism>
<dbReference type="Proteomes" id="UP000283090">
    <property type="component" value="Unassembled WGS sequence"/>
</dbReference>
<evidence type="ECO:0000256" key="1">
    <source>
        <dbReference type="SAM" id="MobiDB-lite"/>
    </source>
</evidence>
<comment type="caution">
    <text evidence="2">The sequence shown here is derived from an EMBL/GenBank/DDBJ whole genome shotgun (WGS) entry which is preliminary data.</text>
</comment>
<dbReference type="GeneID" id="93585801"/>
<feature type="region of interest" description="Disordered" evidence="1">
    <location>
        <begin position="155"/>
        <end position="205"/>
    </location>
</feature>
<proteinExistence type="predicted"/>
<protein>
    <submittedName>
        <fullName evidence="2">Uncharacterized protein</fullName>
    </submittedName>
</protein>
<reference evidence="2 3" key="1">
    <citation type="submission" date="2019-01" db="EMBL/GenBank/DDBJ databases">
        <title>Intercellular communication is required for trap formation in the nematode-trapping fungus Duddingtonia flagrans.</title>
        <authorList>
            <person name="Youssar L."/>
            <person name="Wernet V."/>
            <person name="Hensel N."/>
            <person name="Hildebrandt H.-G."/>
            <person name="Fischer R."/>
        </authorList>
    </citation>
    <scope>NUCLEOTIDE SEQUENCE [LARGE SCALE GENOMIC DNA]</scope>
    <source>
        <strain evidence="2 3">CBS H-5679</strain>
    </source>
</reference>
<keyword evidence="3" id="KW-1185">Reference proteome</keyword>
<feature type="region of interest" description="Disordered" evidence="1">
    <location>
        <begin position="1"/>
        <end position="22"/>
    </location>
</feature>
<dbReference type="VEuPathDB" id="FungiDB:DFL_003490"/>
<dbReference type="AlphaFoldDB" id="A0A437A1Y9"/>
<sequence length="205" mass="23039">MGLPPMGDDFQTHGREDATGGTCNRMSIELDSAQIRDVWGYFLSEEILNGGWFTQEDRDGLLKYLEQGANHIVAIVRLPIHRGDGSGLPITRGEEISIQLNEWEHTYIQATKLNQQRDWSFTESKITAYANRTIKDSCADFFKLHAIICHQIFSKTQQSGPSKPKSESAPGASPLAPSRSRVASPQDLRTMEKRRPRRGVRNGLK</sequence>
<dbReference type="EMBL" id="SAEB01000006">
    <property type="protein sequence ID" value="RVD85159.1"/>
    <property type="molecule type" value="Genomic_DNA"/>
</dbReference>
<feature type="compositionally biased region" description="Basic residues" evidence="1">
    <location>
        <begin position="192"/>
        <end position="205"/>
    </location>
</feature>
<dbReference type="RefSeq" id="XP_067490703.1">
    <property type="nucleotide sequence ID" value="XM_067632434.1"/>
</dbReference>
<gene>
    <name evidence="2" type="ORF">DFL_003490</name>
</gene>